<evidence type="ECO:0000256" key="3">
    <source>
        <dbReference type="ARBA" id="ARBA00022598"/>
    </source>
</evidence>
<feature type="binding site" evidence="8">
    <location>
        <position position="169"/>
    </location>
    <ligand>
        <name>(R)-pantoate</name>
        <dbReference type="ChEBI" id="CHEBI:15980"/>
    </ligand>
</feature>
<feature type="binding site" evidence="8">
    <location>
        <position position="76"/>
    </location>
    <ligand>
        <name>beta-alanine</name>
        <dbReference type="ChEBI" id="CHEBI:57966"/>
    </ligand>
</feature>
<protein>
    <recommendedName>
        <fullName evidence="8">Pantothenate synthetase</fullName>
        <shortName evidence="8">PS</shortName>
        <ecNumber evidence="8">6.3.2.1</ecNumber>
    </recommendedName>
    <alternativeName>
        <fullName evidence="8">Pantoate--beta-alanine ligase</fullName>
    </alternativeName>
    <alternativeName>
        <fullName evidence="8">Pantoate-activating enzyme</fullName>
    </alternativeName>
</protein>
<evidence type="ECO:0000256" key="6">
    <source>
        <dbReference type="ARBA" id="ARBA00022840"/>
    </source>
</evidence>
<proteinExistence type="inferred from homology"/>
<organism evidence="9 10">
    <name type="scientific">Rhizosaccharibacter radicis</name>
    <dbReference type="NCBI Taxonomy" id="2782605"/>
    <lineage>
        <taxon>Bacteria</taxon>
        <taxon>Pseudomonadati</taxon>
        <taxon>Pseudomonadota</taxon>
        <taxon>Alphaproteobacteria</taxon>
        <taxon>Acetobacterales</taxon>
        <taxon>Acetobacteraceae</taxon>
        <taxon>Rhizosaccharibacter</taxon>
    </lineage>
</organism>
<gene>
    <name evidence="8 9" type="primary">panC</name>
    <name evidence="9" type="ORF">NFI88_08370</name>
</gene>
<comment type="pathway">
    <text evidence="1 8">Cofactor biosynthesis; (R)-pantothenate biosynthesis; (R)-pantothenate from (R)-pantoate and beta-alanine: step 1/1.</text>
</comment>
<accession>A0ABT1VWY2</accession>
<comment type="function">
    <text evidence="8">Catalyzes the condensation of pantoate with beta-alanine in an ATP-dependent reaction via a pantoyl-adenylate intermediate.</text>
</comment>
<dbReference type="EMBL" id="JAMZEJ010000004">
    <property type="protein sequence ID" value="MCQ8240848.1"/>
    <property type="molecule type" value="Genomic_DNA"/>
</dbReference>
<keyword evidence="8" id="KW-0963">Cytoplasm</keyword>
<comment type="miscellaneous">
    <text evidence="8">The reaction proceeds by a bi uni uni bi ping pong mechanism.</text>
</comment>
<comment type="caution">
    <text evidence="9">The sequence shown here is derived from an EMBL/GenBank/DDBJ whole genome shotgun (WGS) entry which is preliminary data.</text>
</comment>
<dbReference type="PANTHER" id="PTHR21299">
    <property type="entry name" value="CYTIDYLATE KINASE/PANTOATE-BETA-ALANINE LIGASE"/>
    <property type="match status" value="1"/>
</dbReference>
<evidence type="ECO:0000256" key="7">
    <source>
        <dbReference type="ARBA" id="ARBA00048258"/>
    </source>
</evidence>
<evidence type="ECO:0000256" key="2">
    <source>
        <dbReference type="ARBA" id="ARBA00009256"/>
    </source>
</evidence>
<keyword evidence="4 8" id="KW-0566">Pantothenate biosynthesis</keyword>
<dbReference type="NCBIfam" id="TIGR00125">
    <property type="entry name" value="cyt_tran_rel"/>
    <property type="match status" value="1"/>
</dbReference>
<comment type="catalytic activity">
    <reaction evidence="7 8">
        <text>(R)-pantoate + beta-alanine + ATP = (R)-pantothenate + AMP + diphosphate + H(+)</text>
        <dbReference type="Rhea" id="RHEA:10912"/>
        <dbReference type="ChEBI" id="CHEBI:15378"/>
        <dbReference type="ChEBI" id="CHEBI:15980"/>
        <dbReference type="ChEBI" id="CHEBI:29032"/>
        <dbReference type="ChEBI" id="CHEBI:30616"/>
        <dbReference type="ChEBI" id="CHEBI:33019"/>
        <dbReference type="ChEBI" id="CHEBI:57966"/>
        <dbReference type="ChEBI" id="CHEBI:456215"/>
        <dbReference type="EC" id="6.3.2.1"/>
    </reaction>
</comment>
<dbReference type="EC" id="6.3.2.1" evidence="8"/>
<feature type="binding site" evidence="8">
    <location>
        <begin position="45"/>
        <end position="52"/>
    </location>
    <ligand>
        <name>ATP</name>
        <dbReference type="ChEBI" id="CHEBI:30616"/>
    </ligand>
</feature>
<feature type="binding site" evidence="8">
    <location>
        <begin position="200"/>
        <end position="203"/>
    </location>
    <ligand>
        <name>ATP</name>
        <dbReference type="ChEBI" id="CHEBI:30616"/>
    </ligand>
</feature>
<reference evidence="9 10" key="1">
    <citation type="submission" date="2022-06" db="EMBL/GenBank/DDBJ databases">
        <title>Rhizosaccharibacter gen. nov. sp. nov. KSS12, endophytic bacteria isolated from sugarcane.</title>
        <authorList>
            <person name="Pitiwittayakul N."/>
        </authorList>
    </citation>
    <scope>NUCLEOTIDE SEQUENCE [LARGE SCALE GENOMIC DNA]</scope>
    <source>
        <strain evidence="9 10">KSS12</strain>
    </source>
</reference>
<comment type="subcellular location">
    <subcellularLocation>
        <location evidence="8">Cytoplasm</location>
    </subcellularLocation>
</comment>
<dbReference type="GO" id="GO:0016874">
    <property type="term" value="F:ligase activity"/>
    <property type="evidence" value="ECO:0007669"/>
    <property type="project" value="UniProtKB-KW"/>
</dbReference>
<comment type="similarity">
    <text evidence="2 8">Belongs to the pantothenate synthetase family.</text>
</comment>
<dbReference type="CDD" id="cd00560">
    <property type="entry name" value="PanC"/>
    <property type="match status" value="1"/>
</dbReference>
<dbReference type="HAMAP" id="MF_00158">
    <property type="entry name" value="PanC"/>
    <property type="match status" value="1"/>
</dbReference>
<dbReference type="InterPro" id="IPR042176">
    <property type="entry name" value="Pantoate_ligase_C"/>
</dbReference>
<evidence type="ECO:0000313" key="10">
    <source>
        <dbReference type="Proteomes" id="UP001524547"/>
    </source>
</evidence>
<dbReference type="InterPro" id="IPR014729">
    <property type="entry name" value="Rossmann-like_a/b/a_fold"/>
</dbReference>
<evidence type="ECO:0000313" key="9">
    <source>
        <dbReference type="EMBL" id="MCQ8240848.1"/>
    </source>
</evidence>
<keyword evidence="3 8" id="KW-0436">Ligase</keyword>
<feature type="active site" description="Proton donor" evidence="8">
    <location>
        <position position="52"/>
    </location>
</feature>
<dbReference type="SUPFAM" id="SSF52374">
    <property type="entry name" value="Nucleotidylyl transferase"/>
    <property type="match status" value="1"/>
</dbReference>
<feature type="binding site" evidence="8">
    <location>
        <position position="192"/>
    </location>
    <ligand>
        <name>ATP</name>
        <dbReference type="ChEBI" id="CHEBI:30616"/>
    </ligand>
</feature>
<dbReference type="Gene3D" id="3.30.1300.10">
    <property type="entry name" value="Pantoate-beta-alanine ligase, C-terminal domain"/>
    <property type="match status" value="1"/>
</dbReference>
<keyword evidence="6 8" id="KW-0067">ATP-binding</keyword>
<keyword evidence="5 8" id="KW-0547">Nucleotide-binding</keyword>
<dbReference type="PANTHER" id="PTHR21299:SF1">
    <property type="entry name" value="PANTOATE--BETA-ALANINE LIGASE"/>
    <property type="match status" value="1"/>
</dbReference>
<sequence>MPDSLPDPAAPAVPRAGHAMRVETTIAGVRAARRLFPSIGLVPTMGFLHDGHLSLIRRARRECGAVAVSIFVNPTQFAPSEDLSRYPRDLPRDLEMLRGAGVDLVFVPEVAEMYPPGYATGVSVSGPVAEVLEAAVRPGHFAAVATVVTKLFNIVQPDRAYFGQKDAQQAAVIRKMARDLDMPLEVVIGNTVRDPDGVAMSSRNVYLSAADRVLAARLPAALRAVREAFAAGERDPDQLRSLLRLQLDDPAMLIDYASIADPDTLSELQAADARPGMRALALLAVRIGRTRLIDNLRLDLPG</sequence>
<evidence type="ECO:0000256" key="4">
    <source>
        <dbReference type="ARBA" id="ARBA00022655"/>
    </source>
</evidence>
<comment type="subunit">
    <text evidence="8">Homodimer.</text>
</comment>
<dbReference type="Gene3D" id="3.40.50.620">
    <property type="entry name" value="HUPs"/>
    <property type="match status" value="1"/>
</dbReference>
<dbReference type="Pfam" id="PF02569">
    <property type="entry name" value="Pantoate_ligase"/>
    <property type="match status" value="1"/>
</dbReference>
<dbReference type="InterPro" id="IPR004821">
    <property type="entry name" value="Cyt_trans-like"/>
</dbReference>
<feature type="binding site" evidence="8">
    <location>
        <position position="76"/>
    </location>
    <ligand>
        <name>(R)-pantoate</name>
        <dbReference type="ChEBI" id="CHEBI:15980"/>
    </ligand>
</feature>
<evidence type="ECO:0000256" key="1">
    <source>
        <dbReference type="ARBA" id="ARBA00004990"/>
    </source>
</evidence>
<dbReference type="NCBIfam" id="TIGR00018">
    <property type="entry name" value="panC"/>
    <property type="match status" value="1"/>
</dbReference>
<name>A0ABT1VWY2_9PROT</name>
<dbReference type="Proteomes" id="UP001524547">
    <property type="component" value="Unassembled WGS sequence"/>
</dbReference>
<evidence type="ECO:0000256" key="8">
    <source>
        <dbReference type="HAMAP-Rule" id="MF_00158"/>
    </source>
</evidence>
<dbReference type="InterPro" id="IPR003721">
    <property type="entry name" value="Pantoate_ligase"/>
</dbReference>
<feature type="binding site" evidence="8">
    <location>
        <begin position="163"/>
        <end position="166"/>
    </location>
    <ligand>
        <name>ATP</name>
        <dbReference type="ChEBI" id="CHEBI:30616"/>
    </ligand>
</feature>
<dbReference type="RefSeq" id="WP_422919577.1">
    <property type="nucleotide sequence ID" value="NZ_JAMZEJ010000004.1"/>
</dbReference>
<keyword evidence="10" id="KW-1185">Reference proteome</keyword>
<evidence type="ECO:0000256" key="5">
    <source>
        <dbReference type="ARBA" id="ARBA00022741"/>
    </source>
</evidence>